<dbReference type="AlphaFoldDB" id="A0A699S546"/>
<gene>
    <name evidence="2" type="ORF">Tci_864534</name>
</gene>
<organism evidence="2">
    <name type="scientific">Tanacetum cinerariifolium</name>
    <name type="common">Dalmatian daisy</name>
    <name type="synonym">Chrysanthemum cinerariifolium</name>
    <dbReference type="NCBI Taxonomy" id="118510"/>
    <lineage>
        <taxon>Eukaryota</taxon>
        <taxon>Viridiplantae</taxon>
        <taxon>Streptophyta</taxon>
        <taxon>Embryophyta</taxon>
        <taxon>Tracheophyta</taxon>
        <taxon>Spermatophyta</taxon>
        <taxon>Magnoliopsida</taxon>
        <taxon>eudicotyledons</taxon>
        <taxon>Gunneridae</taxon>
        <taxon>Pentapetalae</taxon>
        <taxon>asterids</taxon>
        <taxon>campanulids</taxon>
        <taxon>Asterales</taxon>
        <taxon>Asteraceae</taxon>
        <taxon>Asteroideae</taxon>
        <taxon>Anthemideae</taxon>
        <taxon>Anthemidinae</taxon>
        <taxon>Tanacetum</taxon>
    </lineage>
</organism>
<name>A0A699S546_TANCI</name>
<feature type="compositionally biased region" description="Polar residues" evidence="1">
    <location>
        <begin position="24"/>
        <end position="36"/>
    </location>
</feature>
<feature type="non-terminal residue" evidence="2">
    <location>
        <position position="1"/>
    </location>
</feature>
<accession>A0A699S546</accession>
<evidence type="ECO:0000313" key="2">
    <source>
        <dbReference type="EMBL" id="GFC92564.1"/>
    </source>
</evidence>
<sequence>DYEVTGTDDQPTAIENVADENASPFPNVNDTELNIP</sequence>
<reference evidence="2" key="1">
    <citation type="journal article" date="2019" name="Sci. Rep.">
        <title>Draft genome of Tanacetum cinerariifolium, the natural source of mosquito coil.</title>
        <authorList>
            <person name="Yamashiro T."/>
            <person name="Shiraishi A."/>
            <person name="Satake H."/>
            <person name="Nakayama K."/>
        </authorList>
    </citation>
    <scope>NUCLEOTIDE SEQUENCE</scope>
</reference>
<protein>
    <submittedName>
        <fullName evidence="2">Uncharacterized protein</fullName>
    </submittedName>
</protein>
<dbReference type="EMBL" id="BKCJ011138249">
    <property type="protein sequence ID" value="GFC92564.1"/>
    <property type="molecule type" value="Genomic_DNA"/>
</dbReference>
<feature type="region of interest" description="Disordered" evidence="1">
    <location>
        <begin position="1"/>
        <end position="36"/>
    </location>
</feature>
<comment type="caution">
    <text evidence="2">The sequence shown here is derived from an EMBL/GenBank/DDBJ whole genome shotgun (WGS) entry which is preliminary data.</text>
</comment>
<proteinExistence type="predicted"/>
<evidence type="ECO:0000256" key="1">
    <source>
        <dbReference type="SAM" id="MobiDB-lite"/>
    </source>
</evidence>